<gene>
    <name evidence="1" type="ORF">CLUMA_CG020789</name>
</gene>
<reference evidence="1 2" key="1">
    <citation type="submission" date="2015-04" db="EMBL/GenBank/DDBJ databases">
        <authorList>
            <person name="Syromyatnikov M.Y."/>
            <person name="Popov V.N."/>
        </authorList>
    </citation>
    <scope>NUCLEOTIDE SEQUENCE [LARGE SCALE GENOMIC DNA]</scope>
</reference>
<accession>A0A1J1J602</accession>
<keyword evidence="2" id="KW-1185">Reference proteome</keyword>
<protein>
    <submittedName>
        <fullName evidence="1">CLUMA_CG020789, isoform A</fullName>
    </submittedName>
</protein>
<organism evidence="1 2">
    <name type="scientific">Clunio marinus</name>
    <dbReference type="NCBI Taxonomy" id="568069"/>
    <lineage>
        <taxon>Eukaryota</taxon>
        <taxon>Metazoa</taxon>
        <taxon>Ecdysozoa</taxon>
        <taxon>Arthropoda</taxon>
        <taxon>Hexapoda</taxon>
        <taxon>Insecta</taxon>
        <taxon>Pterygota</taxon>
        <taxon>Neoptera</taxon>
        <taxon>Endopterygota</taxon>
        <taxon>Diptera</taxon>
        <taxon>Nematocera</taxon>
        <taxon>Chironomoidea</taxon>
        <taxon>Chironomidae</taxon>
        <taxon>Clunio</taxon>
    </lineage>
</organism>
<dbReference type="EMBL" id="CVRI01000073">
    <property type="protein sequence ID" value="CRL07835.1"/>
    <property type="molecule type" value="Genomic_DNA"/>
</dbReference>
<evidence type="ECO:0000313" key="2">
    <source>
        <dbReference type="Proteomes" id="UP000183832"/>
    </source>
</evidence>
<sequence length="63" mass="7196">MMTSTQCTKCFNIVSVEGLKLVIASLSDALKFESRKRNELWVKIVEELPSTDVIFIHKTQLEP</sequence>
<evidence type="ECO:0000313" key="1">
    <source>
        <dbReference type="EMBL" id="CRL07835.1"/>
    </source>
</evidence>
<proteinExistence type="predicted"/>
<dbReference type="AlphaFoldDB" id="A0A1J1J602"/>
<name>A0A1J1J602_9DIPT</name>
<dbReference type="Proteomes" id="UP000183832">
    <property type="component" value="Unassembled WGS sequence"/>
</dbReference>